<name>A0A438NIE7_EXOME</name>
<dbReference type="Proteomes" id="UP000288859">
    <property type="component" value="Unassembled WGS sequence"/>
</dbReference>
<feature type="domain" description="RING-type" evidence="2">
    <location>
        <begin position="215"/>
        <end position="273"/>
    </location>
</feature>
<evidence type="ECO:0000256" key="1">
    <source>
        <dbReference type="PROSITE-ProRule" id="PRU00175"/>
    </source>
</evidence>
<sequence>MARTSIYETRASELGITLPTTLNRLEALSNLAKQLHPDDYKVYNFLDSVLSMVPNLPTPRHGRISRHLRPALTPASISELVFERQVAFRKLRRETQDLSQFGKSQVAMLDNLEYQWTQISRCHEIEQELMTTLILYFGVEQHRSHFNNIRFAVTRVCHRRLKIAAMAVKENPWLKIYLSCFLDSVVNLVKESDAENGAATLTSHDDPDSTDDDDCPICSVSLFQAPEDSEVLAPTTRPEIISCSQCRQCMHVSCLETWIEKQEGDDATCPMCRTIFSNRFQDKLLDLMADQLEVECRQLCRLIEI</sequence>
<keyword evidence="1" id="KW-0479">Metal-binding</keyword>
<evidence type="ECO:0000313" key="3">
    <source>
        <dbReference type="EMBL" id="RVX75505.1"/>
    </source>
</evidence>
<evidence type="ECO:0000313" key="4">
    <source>
        <dbReference type="Proteomes" id="UP000288859"/>
    </source>
</evidence>
<evidence type="ECO:0000259" key="2">
    <source>
        <dbReference type="PROSITE" id="PS50089"/>
    </source>
</evidence>
<dbReference type="EMBL" id="NAJM01000002">
    <property type="protein sequence ID" value="RVX75505.1"/>
    <property type="molecule type" value="Genomic_DNA"/>
</dbReference>
<dbReference type="InterPro" id="IPR013083">
    <property type="entry name" value="Znf_RING/FYVE/PHD"/>
</dbReference>
<dbReference type="OrthoDB" id="10286510at2759"/>
<dbReference type="GO" id="GO:0008270">
    <property type="term" value="F:zinc ion binding"/>
    <property type="evidence" value="ECO:0007669"/>
    <property type="project" value="UniProtKB-KW"/>
</dbReference>
<accession>A0A438NIE7</accession>
<dbReference type="SUPFAM" id="SSF57850">
    <property type="entry name" value="RING/U-box"/>
    <property type="match status" value="1"/>
</dbReference>
<dbReference type="Gene3D" id="3.30.40.10">
    <property type="entry name" value="Zinc/RING finger domain, C3HC4 (zinc finger)"/>
    <property type="match status" value="1"/>
</dbReference>
<dbReference type="PROSITE" id="PS50089">
    <property type="entry name" value="ZF_RING_2"/>
    <property type="match status" value="1"/>
</dbReference>
<keyword evidence="1" id="KW-0863">Zinc-finger</keyword>
<dbReference type="AlphaFoldDB" id="A0A438NIE7"/>
<comment type="caution">
    <text evidence="3">The sequence shown here is derived from an EMBL/GenBank/DDBJ whole genome shotgun (WGS) entry which is preliminary data.</text>
</comment>
<reference evidence="3 4" key="1">
    <citation type="submission" date="2017-03" db="EMBL/GenBank/DDBJ databases">
        <title>Genomes of endolithic fungi from Antarctica.</title>
        <authorList>
            <person name="Coleine C."/>
            <person name="Masonjones S."/>
            <person name="Stajich J.E."/>
        </authorList>
    </citation>
    <scope>NUCLEOTIDE SEQUENCE [LARGE SCALE GENOMIC DNA]</scope>
    <source>
        <strain evidence="3 4">CCFEE 6314</strain>
    </source>
</reference>
<protein>
    <recommendedName>
        <fullName evidence="2">RING-type domain-containing protein</fullName>
    </recommendedName>
</protein>
<dbReference type="VEuPathDB" id="FungiDB:PV10_00338"/>
<organism evidence="3 4">
    <name type="scientific">Exophiala mesophila</name>
    <name type="common">Black yeast-like fungus</name>
    <dbReference type="NCBI Taxonomy" id="212818"/>
    <lineage>
        <taxon>Eukaryota</taxon>
        <taxon>Fungi</taxon>
        <taxon>Dikarya</taxon>
        <taxon>Ascomycota</taxon>
        <taxon>Pezizomycotina</taxon>
        <taxon>Eurotiomycetes</taxon>
        <taxon>Chaetothyriomycetidae</taxon>
        <taxon>Chaetothyriales</taxon>
        <taxon>Herpotrichiellaceae</taxon>
        <taxon>Exophiala</taxon>
    </lineage>
</organism>
<proteinExistence type="predicted"/>
<keyword evidence="1" id="KW-0862">Zinc</keyword>
<dbReference type="InterPro" id="IPR001841">
    <property type="entry name" value="Znf_RING"/>
</dbReference>
<gene>
    <name evidence="3" type="ORF">B0A52_00858</name>
</gene>